<dbReference type="InterPro" id="IPR050204">
    <property type="entry name" value="AraC_XylS_family_regulators"/>
</dbReference>
<dbReference type="Gene3D" id="1.10.10.60">
    <property type="entry name" value="Homeodomain-like"/>
    <property type="match status" value="1"/>
</dbReference>
<evidence type="ECO:0000256" key="1">
    <source>
        <dbReference type="ARBA" id="ARBA00023015"/>
    </source>
</evidence>
<dbReference type="RefSeq" id="WP_198685111.1">
    <property type="nucleotide sequence ID" value="NZ_JAEIJD010000002.1"/>
</dbReference>
<evidence type="ECO:0000256" key="3">
    <source>
        <dbReference type="ARBA" id="ARBA00023163"/>
    </source>
</evidence>
<gene>
    <name evidence="5" type="ORF">JAO82_04320</name>
</gene>
<name>A0A934HLJ3_9RHOB</name>
<keyword evidence="3" id="KW-0804">Transcription</keyword>
<comment type="caution">
    <text evidence="5">The sequence shown here is derived from an EMBL/GenBank/DDBJ whole genome shotgun (WGS) entry which is preliminary data.</text>
</comment>
<dbReference type="InterPro" id="IPR009057">
    <property type="entry name" value="Homeodomain-like_sf"/>
</dbReference>
<dbReference type="GO" id="GO:0003700">
    <property type="term" value="F:DNA-binding transcription factor activity"/>
    <property type="evidence" value="ECO:0007669"/>
    <property type="project" value="InterPro"/>
</dbReference>
<dbReference type="Pfam" id="PF12833">
    <property type="entry name" value="HTH_18"/>
    <property type="match status" value="1"/>
</dbReference>
<evidence type="ECO:0000259" key="4">
    <source>
        <dbReference type="PROSITE" id="PS01124"/>
    </source>
</evidence>
<proteinExistence type="predicted"/>
<dbReference type="PANTHER" id="PTHR46796">
    <property type="entry name" value="HTH-TYPE TRANSCRIPTIONAL ACTIVATOR RHAS-RELATED"/>
    <property type="match status" value="1"/>
</dbReference>
<reference evidence="5" key="1">
    <citation type="submission" date="2020-12" db="EMBL/GenBank/DDBJ databases">
        <title>Pontibaca salina gen. nov., sp. nov., isolated from marine sediment.</title>
        <authorList>
            <person name="Bo J."/>
            <person name="Wang S."/>
            <person name="Song X."/>
            <person name="Du Z."/>
        </authorList>
    </citation>
    <scope>NUCLEOTIDE SEQUENCE</scope>
    <source>
        <strain evidence="5">S1109L</strain>
    </source>
</reference>
<dbReference type="PROSITE" id="PS01124">
    <property type="entry name" value="HTH_ARAC_FAMILY_2"/>
    <property type="match status" value="1"/>
</dbReference>
<dbReference type="EMBL" id="JAEIJD010000002">
    <property type="protein sequence ID" value="MBI6629101.1"/>
    <property type="molecule type" value="Genomic_DNA"/>
</dbReference>
<dbReference type="Proteomes" id="UP000613255">
    <property type="component" value="Unassembled WGS sequence"/>
</dbReference>
<dbReference type="PRINTS" id="PR00032">
    <property type="entry name" value="HTHARAC"/>
</dbReference>
<evidence type="ECO:0000256" key="2">
    <source>
        <dbReference type="ARBA" id="ARBA00023125"/>
    </source>
</evidence>
<keyword evidence="2" id="KW-0238">DNA-binding</keyword>
<dbReference type="SMART" id="SM00342">
    <property type="entry name" value="HTH_ARAC"/>
    <property type="match status" value="1"/>
</dbReference>
<sequence>MTSRMLSISTDVLEARFRTDFWRALSSPLHDVSPTVTGEVLEGGLDARMLGSLMVGKRHSNARRNLRDRARITQGEMDGYQLELFLDGSLVGDCDGTDMRLGPGDIGIFDYARPYRTQQTAGTSLLLYMSRDRLDAAMGGQSAHGAVLRAEEPITLLISNIIQNLVKVMPDISDKDAMAVDTATIDLIAAGIARQRTGGEDKSLEIQRVQQREILAFIRLNLADPELGPDMLAHRFRMSRTHLYRIFASQGGIASLIRQERLRHAFRELQRNRNRTITMIAYDYGFSSSHQFLRAFRAQYGMTPSDARQRSGSTDTCRGVAGLAAHLARTVDTPPGA</sequence>
<accession>A0A934HLJ3</accession>
<dbReference type="InterPro" id="IPR035418">
    <property type="entry name" value="AraC-bd_2"/>
</dbReference>
<dbReference type="GO" id="GO:0043565">
    <property type="term" value="F:sequence-specific DNA binding"/>
    <property type="evidence" value="ECO:0007669"/>
    <property type="project" value="InterPro"/>
</dbReference>
<keyword evidence="1" id="KW-0805">Transcription regulation</keyword>
<dbReference type="PANTHER" id="PTHR46796:SF6">
    <property type="entry name" value="ARAC SUBFAMILY"/>
    <property type="match status" value="1"/>
</dbReference>
<dbReference type="InterPro" id="IPR018060">
    <property type="entry name" value="HTH_AraC"/>
</dbReference>
<dbReference type="AlphaFoldDB" id="A0A934HLJ3"/>
<dbReference type="InterPro" id="IPR020449">
    <property type="entry name" value="Tscrpt_reg_AraC-type_HTH"/>
</dbReference>
<keyword evidence="6" id="KW-1185">Reference proteome</keyword>
<organism evidence="5 6">
    <name type="scientific">Pontibaca salina</name>
    <dbReference type="NCBI Taxonomy" id="2795731"/>
    <lineage>
        <taxon>Bacteria</taxon>
        <taxon>Pseudomonadati</taxon>
        <taxon>Pseudomonadota</taxon>
        <taxon>Alphaproteobacteria</taxon>
        <taxon>Rhodobacterales</taxon>
        <taxon>Roseobacteraceae</taxon>
        <taxon>Pontibaca</taxon>
    </lineage>
</organism>
<evidence type="ECO:0000313" key="6">
    <source>
        <dbReference type="Proteomes" id="UP000613255"/>
    </source>
</evidence>
<feature type="domain" description="HTH araC/xylS-type" evidence="4">
    <location>
        <begin position="212"/>
        <end position="310"/>
    </location>
</feature>
<protein>
    <submittedName>
        <fullName evidence="5">Helix-turn-helix domain-containing protein</fullName>
    </submittedName>
</protein>
<evidence type="ECO:0000313" key="5">
    <source>
        <dbReference type="EMBL" id="MBI6629101.1"/>
    </source>
</evidence>
<dbReference type="Pfam" id="PF14525">
    <property type="entry name" value="AraC_binding_2"/>
    <property type="match status" value="1"/>
</dbReference>
<dbReference type="SUPFAM" id="SSF46689">
    <property type="entry name" value="Homeodomain-like"/>
    <property type="match status" value="1"/>
</dbReference>